<dbReference type="EMBL" id="JAMXQV010000034">
    <property type="protein sequence ID" value="MCR6489645.1"/>
    <property type="molecule type" value="Genomic_DNA"/>
</dbReference>
<evidence type="ECO:0000313" key="2">
    <source>
        <dbReference type="Proteomes" id="UP001144096"/>
    </source>
</evidence>
<evidence type="ECO:0000313" key="1">
    <source>
        <dbReference type="EMBL" id="MCR6489645.1"/>
    </source>
</evidence>
<gene>
    <name evidence="1" type="ORF">M8542_43205</name>
</gene>
<comment type="caution">
    <text evidence="1">The sequence shown here is derived from an EMBL/GenBank/DDBJ whole genome shotgun (WGS) entry which is preliminary data.</text>
</comment>
<reference evidence="1" key="1">
    <citation type="submission" date="2022-06" db="EMBL/GenBank/DDBJ databases">
        <title>Amycolatopsis iheyaensis sp. nov., a new species of the genus Amycolatopsis isolated from soil in Iheya island, Japan.</title>
        <authorList>
            <person name="Ngamcharungchit C."/>
            <person name="Kanto H."/>
            <person name="Take A."/>
            <person name="Intra B."/>
            <person name="Matsumoto A."/>
            <person name="Panbangred W."/>
            <person name="Inahashi Y."/>
        </authorList>
    </citation>
    <scope>NUCLEOTIDE SEQUENCE</scope>
    <source>
        <strain evidence="1">OK19-0408</strain>
    </source>
</reference>
<accession>A0A9X2NPU0</accession>
<proteinExistence type="predicted"/>
<protein>
    <submittedName>
        <fullName evidence="1">Uncharacterized protein</fullName>
    </submittedName>
</protein>
<dbReference type="Proteomes" id="UP001144096">
    <property type="component" value="Unassembled WGS sequence"/>
</dbReference>
<dbReference type="RefSeq" id="WP_257926207.1">
    <property type="nucleotide sequence ID" value="NZ_JAMXQV010000034.1"/>
</dbReference>
<keyword evidence="2" id="KW-1185">Reference proteome</keyword>
<name>A0A9X2NPU0_9PSEU</name>
<sequence length="45" mass="4715">MTAVTAGVISALLGKKISEFTRYSVVANLIGVKEKTSIYPQSGDA</sequence>
<dbReference type="AlphaFoldDB" id="A0A9X2NPU0"/>
<organism evidence="1 2">
    <name type="scientific">Amycolatopsis iheyensis</name>
    <dbReference type="NCBI Taxonomy" id="2945988"/>
    <lineage>
        <taxon>Bacteria</taxon>
        <taxon>Bacillati</taxon>
        <taxon>Actinomycetota</taxon>
        <taxon>Actinomycetes</taxon>
        <taxon>Pseudonocardiales</taxon>
        <taxon>Pseudonocardiaceae</taxon>
        <taxon>Amycolatopsis</taxon>
    </lineage>
</organism>